<evidence type="ECO:0000313" key="8">
    <source>
        <dbReference type="Proteomes" id="UP000594454"/>
    </source>
</evidence>
<keyword evidence="3" id="KW-0677">Repeat</keyword>
<feature type="region of interest" description="Disordered" evidence="5">
    <location>
        <begin position="124"/>
        <end position="160"/>
    </location>
</feature>
<proteinExistence type="predicted"/>
<evidence type="ECO:0000256" key="1">
    <source>
        <dbReference type="ARBA" id="ARBA00004273"/>
    </source>
</evidence>
<dbReference type="PANTHER" id="PTHR12294:SF1">
    <property type="entry name" value="CALCIUM UPTAKE PROTEIN 1, MITOCHONDRIAL"/>
    <property type="match status" value="1"/>
</dbReference>
<dbReference type="PANTHER" id="PTHR12294">
    <property type="entry name" value="EF HAND DOMAIN FAMILY A1,A2-RELATED"/>
    <property type="match status" value="1"/>
</dbReference>
<evidence type="ECO:0000256" key="4">
    <source>
        <dbReference type="ARBA" id="ARBA00023136"/>
    </source>
</evidence>
<evidence type="ECO:0000256" key="2">
    <source>
        <dbReference type="ARBA" id="ARBA00022723"/>
    </source>
</evidence>
<gene>
    <name evidence="7" type="ORF">HERILL_LOCUS2124</name>
</gene>
<dbReference type="Proteomes" id="UP000594454">
    <property type="component" value="Chromosome 1"/>
</dbReference>
<dbReference type="GO" id="GO:0036444">
    <property type="term" value="P:calcium import into the mitochondrion"/>
    <property type="evidence" value="ECO:0007669"/>
    <property type="project" value="TreeGrafter"/>
</dbReference>
<name>A0A7R8UDQ0_HERIL</name>
<evidence type="ECO:0000256" key="6">
    <source>
        <dbReference type="SAM" id="Phobius"/>
    </source>
</evidence>
<keyword evidence="8" id="KW-1185">Reference proteome</keyword>
<feature type="region of interest" description="Disordered" evidence="5">
    <location>
        <begin position="55"/>
        <end position="84"/>
    </location>
</feature>
<sequence length="332" mass="38055">MEANERSKSERGENLIAALRRNIVEFACPWIALFTVIVKCENVCAETVRRLSKASDSTSSADGVSGSRFDNDPNRRGYKKFGHTPRETPRITKIFHFVVGSLFILSLLDWPYLKKKLFPPVKADVGQEPKSTERHDSNEKEGDISDSESDSESISLDAEVSKKRNKKEKVGFRERKIIEYENRLRAFSTPDKIFRYFATIRIIHGHNGSDVFMTPDDFLTAITPGMRQPDDKVFRYFATIQVPSPSGDHYEVFMTPVDFLTSMTPGMKQPEGLGLDQYRRYDPKTVTERLDLHLEKDSIFYKLGSYGLISFSDYIFLLTVLSSEYTIHIINF</sequence>
<dbReference type="InterPro" id="IPR039800">
    <property type="entry name" value="MICU1/2/3"/>
</dbReference>
<keyword evidence="2" id="KW-0479">Metal-binding</keyword>
<evidence type="ECO:0000313" key="7">
    <source>
        <dbReference type="EMBL" id="CAD7078880.1"/>
    </source>
</evidence>
<dbReference type="OrthoDB" id="10056860at2759"/>
<dbReference type="InParanoid" id="A0A7R8UDQ0"/>
<keyword evidence="4 6" id="KW-0472">Membrane</keyword>
<dbReference type="GO" id="GO:1990246">
    <property type="term" value="C:uniplex complex"/>
    <property type="evidence" value="ECO:0007669"/>
    <property type="project" value="TreeGrafter"/>
</dbReference>
<evidence type="ECO:0000256" key="3">
    <source>
        <dbReference type="ARBA" id="ARBA00022737"/>
    </source>
</evidence>
<protein>
    <submittedName>
        <fullName evidence="7">Uncharacterized protein</fullName>
    </submittedName>
</protein>
<reference evidence="7 8" key="1">
    <citation type="submission" date="2020-11" db="EMBL/GenBank/DDBJ databases">
        <authorList>
            <person name="Wallbank WR R."/>
            <person name="Pardo Diaz C."/>
            <person name="Kozak K."/>
            <person name="Martin S."/>
            <person name="Jiggins C."/>
            <person name="Moest M."/>
            <person name="Warren A I."/>
            <person name="Generalovic N T."/>
            <person name="Byers J.R.P. K."/>
            <person name="Montejo-Kovacevich G."/>
            <person name="Yen C E."/>
        </authorList>
    </citation>
    <scope>NUCLEOTIDE SEQUENCE [LARGE SCALE GENOMIC DNA]</scope>
</reference>
<evidence type="ECO:0000256" key="5">
    <source>
        <dbReference type="SAM" id="MobiDB-lite"/>
    </source>
</evidence>
<feature type="transmembrane region" description="Helical" evidence="6">
    <location>
        <begin position="94"/>
        <end position="113"/>
    </location>
</feature>
<keyword evidence="6" id="KW-1133">Transmembrane helix</keyword>
<dbReference type="EMBL" id="LR899009">
    <property type="protein sequence ID" value="CAD7078880.1"/>
    <property type="molecule type" value="Genomic_DNA"/>
</dbReference>
<dbReference type="GO" id="GO:0005509">
    <property type="term" value="F:calcium ion binding"/>
    <property type="evidence" value="ECO:0007669"/>
    <property type="project" value="InterPro"/>
</dbReference>
<accession>A0A7R8UDQ0</accession>
<comment type="subcellular location">
    <subcellularLocation>
        <location evidence="1">Mitochondrion inner membrane</location>
    </subcellularLocation>
</comment>
<dbReference type="GO" id="GO:0051560">
    <property type="term" value="P:mitochondrial calcium ion homeostasis"/>
    <property type="evidence" value="ECO:0007669"/>
    <property type="project" value="TreeGrafter"/>
</dbReference>
<dbReference type="AlphaFoldDB" id="A0A7R8UDQ0"/>
<organism evidence="7 8">
    <name type="scientific">Hermetia illucens</name>
    <name type="common">Black soldier fly</name>
    <dbReference type="NCBI Taxonomy" id="343691"/>
    <lineage>
        <taxon>Eukaryota</taxon>
        <taxon>Metazoa</taxon>
        <taxon>Ecdysozoa</taxon>
        <taxon>Arthropoda</taxon>
        <taxon>Hexapoda</taxon>
        <taxon>Insecta</taxon>
        <taxon>Pterygota</taxon>
        <taxon>Neoptera</taxon>
        <taxon>Endopterygota</taxon>
        <taxon>Diptera</taxon>
        <taxon>Brachycera</taxon>
        <taxon>Stratiomyomorpha</taxon>
        <taxon>Stratiomyidae</taxon>
        <taxon>Hermetiinae</taxon>
        <taxon>Hermetia</taxon>
    </lineage>
</organism>
<feature type="compositionally biased region" description="Basic and acidic residues" evidence="5">
    <location>
        <begin position="125"/>
        <end position="143"/>
    </location>
</feature>
<keyword evidence="6" id="KW-0812">Transmembrane</keyword>